<dbReference type="RefSeq" id="WP_123849185.1">
    <property type="nucleotide sequence ID" value="NZ_RPDH01000003.1"/>
</dbReference>
<gene>
    <name evidence="3" type="ORF">EGT74_24475</name>
</gene>
<dbReference type="EMBL" id="RPDH01000003">
    <property type="protein sequence ID" value="RPE05543.1"/>
    <property type="molecule type" value="Genomic_DNA"/>
</dbReference>
<keyword evidence="4" id="KW-1185">Reference proteome</keyword>
<evidence type="ECO:0000256" key="1">
    <source>
        <dbReference type="SAM" id="MobiDB-lite"/>
    </source>
</evidence>
<organism evidence="3 4">
    <name type="scientific">Chitinophaga lutea</name>
    <dbReference type="NCBI Taxonomy" id="2488634"/>
    <lineage>
        <taxon>Bacteria</taxon>
        <taxon>Pseudomonadati</taxon>
        <taxon>Bacteroidota</taxon>
        <taxon>Chitinophagia</taxon>
        <taxon>Chitinophagales</taxon>
        <taxon>Chitinophagaceae</taxon>
        <taxon>Chitinophaga</taxon>
    </lineage>
</organism>
<dbReference type="Proteomes" id="UP000278351">
    <property type="component" value="Unassembled WGS sequence"/>
</dbReference>
<evidence type="ECO:0000313" key="4">
    <source>
        <dbReference type="Proteomes" id="UP000278351"/>
    </source>
</evidence>
<name>A0A3N4PA67_9BACT</name>
<evidence type="ECO:0000259" key="2">
    <source>
        <dbReference type="Pfam" id="PF14216"/>
    </source>
</evidence>
<comment type="caution">
    <text evidence="3">The sequence shown here is derived from an EMBL/GenBank/DDBJ whole genome shotgun (WGS) entry which is preliminary data.</text>
</comment>
<proteinExistence type="predicted"/>
<feature type="compositionally biased region" description="Basic residues" evidence="1">
    <location>
        <begin position="1"/>
        <end position="13"/>
    </location>
</feature>
<sequence>MTPQRIQRKRTKGWRMPPNTVSVTRPGKWGNPFTGVAAAANFKTWLAGNPVLNIHAGRPPSAEAIRAELAGKNLACWCKVGEPCHGDVLLEVANS</sequence>
<reference evidence="3 4" key="1">
    <citation type="submission" date="2018-11" db="EMBL/GenBank/DDBJ databases">
        <title>Chitinophaga lutea sp.nov., isolate from arsenic contaminated soil.</title>
        <authorList>
            <person name="Zong Y."/>
        </authorList>
    </citation>
    <scope>NUCLEOTIDE SEQUENCE [LARGE SCALE GENOMIC DNA]</scope>
    <source>
        <strain evidence="3 4">ZY74</strain>
    </source>
</reference>
<dbReference type="AlphaFoldDB" id="A0A3N4PA67"/>
<protein>
    <submittedName>
        <fullName evidence="3">DUF4326 domain-containing protein</fullName>
    </submittedName>
</protein>
<dbReference type="OrthoDB" id="572639at2"/>
<dbReference type="Pfam" id="PF14216">
    <property type="entry name" value="DUF4326"/>
    <property type="match status" value="1"/>
</dbReference>
<accession>A0A3N4PA67</accession>
<feature type="domain" description="DUF4326" evidence="2">
    <location>
        <begin position="9"/>
        <end position="91"/>
    </location>
</feature>
<evidence type="ECO:0000313" key="3">
    <source>
        <dbReference type="EMBL" id="RPE05543.1"/>
    </source>
</evidence>
<dbReference type="InterPro" id="IPR025475">
    <property type="entry name" value="DUF4326"/>
</dbReference>
<feature type="region of interest" description="Disordered" evidence="1">
    <location>
        <begin position="1"/>
        <end position="27"/>
    </location>
</feature>